<reference evidence="1 2" key="1">
    <citation type="journal article" date="2018" name="Nat. Ecol. Evol.">
        <title>Pezizomycetes genomes reveal the molecular basis of ectomycorrhizal truffle lifestyle.</title>
        <authorList>
            <person name="Murat C."/>
            <person name="Payen T."/>
            <person name="Noel B."/>
            <person name="Kuo A."/>
            <person name="Morin E."/>
            <person name="Chen J."/>
            <person name="Kohler A."/>
            <person name="Krizsan K."/>
            <person name="Balestrini R."/>
            <person name="Da Silva C."/>
            <person name="Montanini B."/>
            <person name="Hainaut M."/>
            <person name="Levati E."/>
            <person name="Barry K.W."/>
            <person name="Belfiori B."/>
            <person name="Cichocki N."/>
            <person name="Clum A."/>
            <person name="Dockter R.B."/>
            <person name="Fauchery L."/>
            <person name="Guy J."/>
            <person name="Iotti M."/>
            <person name="Le Tacon F."/>
            <person name="Lindquist E.A."/>
            <person name="Lipzen A."/>
            <person name="Malagnac F."/>
            <person name="Mello A."/>
            <person name="Molinier V."/>
            <person name="Miyauchi S."/>
            <person name="Poulain J."/>
            <person name="Riccioni C."/>
            <person name="Rubini A."/>
            <person name="Sitrit Y."/>
            <person name="Splivallo R."/>
            <person name="Traeger S."/>
            <person name="Wang M."/>
            <person name="Zifcakova L."/>
            <person name="Wipf D."/>
            <person name="Zambonelli A."/>
            <person name="Paolocci F."/>
            <person name="Nowrousian M."/>
            <person name="Ottonello S."/>
            <person name="Baldrian P."/>
            <person name="Spatafora J.W."/>
            <person name="Henrissat B."/>
            <person name="Nagy L.G."/>
            <person name="Aury J.M."/>
            <person name="Wincker P."/>
            <person name="Grigoriev I.V."/>
            <person name="Bonfante P."/>
            <person name="Martin F.M."/>
        </authorList>
    </citation>
    <scope>NUCLEOTIDE SEQUENCE [LARGE SCALE GENOMIC DNA]</scope>
    <source>
        <strain evidence="1 2">120613-1</strain>
    </source>
</reference>
<evidence type="ECO:0000313" key="1">
    <source>
        <dbReference type="EMBL" id="RPB02164.1"/>
    </source>
</evidence>
<protein>
    <submittedName>
        <fullName evidence="1">Uncharacterized protein</fullName>
    </submittedName>
</protein>
<sequence>MGVLDDKLIRKLTVLPYTQYPQYSLGYHSLVGVTLLLAQQSQLSVLLVEGHLSLHSYGNRTSKVTKMRGKLVVPLFGIQYLNRTSHSPIAIYYIASYYLTTPVMPV</sequence>
<gene>
    <name evidence="1" type="ORF">L873DRAFT_490702</name>
</gene>
<proteinExistence type="predicted"/>
<dbReference type="EMBL" id="ML120369">
    <property type="protein sequence ID" value="RPB02164.1"/>
    <property type="molecule type" value="Genomic_DNA"/>
</dbReference>
<evidence type="ECO:0000313" key="2">
    <source>
        <dbReference type="Proteomes" id="UP000276215"/>
    </source>
</evidence>
<name>A0A3N4JUY3_9PEZI</name>
<organism evidence="1 2">
    <name type="scientific">Choiromyces venosus 120613-1</name>
    <dbReference type="NCBI Taxonomy" id="1336337"/>
    <lineage>
        <taxon>Eukaryota</taxon>
        <taxon>Fungi</taxon>
        <taxon>Dikarya</taxon>
        <taxon>Ascomycota</taxon>
        <taxon>Pezizomycotina</taxon>
        <taxon>Pezizomycetes</taxon>
        <taxon>Pezizales</taxon>
        <taxon>Tuberaceae</taxon>
        <taxon>Choiromyces</taxon>
    </lineage>
</organism>
<dbReference type="Proteomes" id="UP000276215">
    <property type="component" value="Unassembled WGS sequence"/>
</dbReference>
<dbReference type="AlphaFoldDB" id="A0A3N4JUY3"/>
<accession>A0A3N4JUY3</accession>
<keyword evidence="2" id="KW-1185">Reference proteome</keyword>